<dbReference type="GO" id="GO:0006260">
    <property type="term" value="P:DNA replication"/>
    <property type="evidence" value="ECO:0007669"/>
    <property type="project" value="UniProtKB-KW"/>
</dbReference>
<dbReference type="Pfam" id="PF03603">
    <property type="entry name" value="DNA_III_psi"/>
    <property type="match status" value="1"/>
</dbReference>
<dbReference type="InterPro" id="IPR036654">
    <property type="entry name" value="DNA_pol_III_psi_sf"/>
</dbReference>
<dbReference type="InterPro" id="IPR004615">
    <property type="entry name" value="DNA_pol_III_psi"/>
</dbReference>
<gene>
    <name evidence="2" type="ORF">HYN51_06130</name>
</gene>
<protein>
    <recommendedName>
        <fullName evidence="1">DNA polymerase III subunit psi</fullName>
    </recommendedName>
</protein>
<evidence type="ECO:0000313" key="2">
    <source>
        <dbReference type="EMBL" id="AWH88176.1"/>
    </source>
</evidence>
<keyword evidence="3" id="KW-1185">Reference proteome</keyword>
<reference evidence="2 3" key="1">
    <citation type="journal article" date="2019" name="Int. J. Syst. Evol. Microbiol.">
        <title>Limnobaculum parvum gen. nov., sp. nov., isolated from a freshwater lake.</title>
        <authorList>
            <person name="Baek C."/>
            <person name="Shin S.K."/>
            <person name="Yi H."/>
        </authorList>
    </citation>
    <scope>NUCLEOTIDE SEQUENCE [LARGE SCALE GENOMIC DNA]</scope>
    <source>
        <strain evidence="2 3">HYN0051</strain>
    </source>
</reference>
<dbReference type="RefSeq" id="WP_108900251.1">
    <property type="nucleotide sequence ID" value="NZ_CP029185.2"/>
</dbReference>
<keyword evidence="1" id="KW-0808">Transferase</keyword>
<organism evidence="2 3">
    <name type="scientific">Limnobaculum parvum</name>
    <dbReference type="NCBI Taxonomy" id="2172103"/>
    <lineage>
        <taxon>Bacteria</taxon>
        <taxon>Pseudomonadati</taxon>
        <taxon>Pseudomonadota</taxon>
        <taxon>Gammaproteobacteria</taxon>
        <taxon>Enterobacterales</taxon>
        <taxon>Budviciaceae</taxon>
        <taxon>Limnobaculum</taxon>
    </lineage>
</organism>
<dbReference type="OrthoDB" id="5682636at2"/>
<dbReference type="GO" id="GO:0008408">
    <property type="term" value="F:3'-5' exonuclease activity"/>
    <property type="evidence" value="ECO:0007669"/>
    <property type="project" value="InterPro"/>
</dbReference>
<dbReference type="KEGG" id="lpv:HYN51_06130"/>
<dbReference type="EMBL" id="CP029185">
    <property type="protein sequence ID" value="AWH88176.1"/>
    <property type="molecule type" value="Genomic_DNA"/>
</dbReference>
<proteinExistence type="predicted"/>
<accession>A0A2Y9TX02</accession>
<dbReference type="AlphaFoldDB" id="A0A2Y9TX02"/>
<evidence type="ECO:0000256" key="1">
    <source>
        <dbReference type="PIRNR" id="PIRNR029225"/>
    </source>
</evidence>
<keyword evidence="1" id="KW-0239">DNA-directed DNA polymerase</keyword>
<dbReference type="Proteomes" id="UP000244908">
    <property type="component" value="Chromosome"/>
</dbReference>
<dbReference type="GO" id="GO:0003887">
    <property type="term" value="F:DNA-directed DNA polymerase activity"/>
    <property type="evidence" value="ECO:0007669"/>
    <property type="project" value="UniProtKB-KW"/>
</dbReference>
<comment type="function">
    <text evidence="1">Part of the beta sliding clamp loading complex, which hydrolyzes ATP to load the beta clamp onto primed DNA to form the DNA replication pre-initiation complex. DNA polymerase III is a complex, multichain enzyme responsible for most of the replicative synthesis in bacteria. This DNA polymerase also exhibits 3' to 5' exonuclease activity.</text>
</comment>
<sequence length="143" mass="16318">MTTSRRDWQLEQMGIRQYQLRRPAALQGEVAMVLPVNLKVILLAELLPPLSSPLMQDILRAMFLSVEQVYCLTPEQAMMVPEDTRCVFWLMGLEQFPDLPAVLAELPVLSTPTLPELAANPEAKRTLWQQICRDEYHFLPQAG</sequence>
<dbReference type="Gene3D" id="3.40.50.10220">
    <property type="entry name" value="DNA polymerase III, psi subunit"/>
    <property type="match status" value="1"/>
</dbReference>
<dbReference type="SUPFAM" id="SSF102220">
    <property type="entry name" value="DNA polymerase III psi subunit"/>
    <property type="match status" value="1"/>
</dbReference>
<evidence type="ECO:0000313" key="3">
    <source>
        <dbReference type="Proteomes" id="UP000244908"/>
    </source>
</evidence>
<name>A0A2Y9TX02_9GAMM</name>
<dbReference type="PIRSF" id="PIRSF029225">
    <property type="entry name" value="DNA_pol_III_psi"/>
    <property type="match status" value="1"/>
</dbReference>
<keyword evidence="1" id="KW-0548">Nucleotidyltransferase</keyword>
<keyword evidence="1" id="KW-0235">DNA replication</keyword>